<dbReference type="InterPro" id="IPR010998">
    <property type="entry name" value="Integrase_recombinase_N"/>
</dbReference>
<dbReference type="PANTHER" id="PTHR30349">
    <property type="entry name" value="PHAGE INTEGRASE-RELATED"/>
    <property type="match status" value="1"/>
</dbReference>
<evidence type="ECO:0000259" key="6">
    <source>
        <dbReference type="PROSITE" id="PS51898"/>
    </source>
</evidence>
<dbReference type="InterPro" id="IPR004107">
    <property type="entry name" value="Integrase_SAM-like_N"/>
</dbReference>
<dbReference type="Gene3D" id="1.10.150.130">
    <property type="match status" value="1"/>
</dbReference>
<dbReference type="InterPro" id="IPR002104">
    <property type="entry name" value="Integrase_catalytic"/>
</dbReference>
<keyword evidence="2" id="KW-0229">DNA integration</keyword>
<dbReference type="RefSeq" id="WP_051158120.1">
    <property type="nucleotide sequence ID" value="NZ_JBIRUQ010000013.1"/>
</dbReference>
<evidence type="ECO:0000256" key="5">
    <source>
        <dbReference type="PROSITE-ProRule" id="PRU01248"/>
    </source>
</evidence>
<evidence type="ECO:0000259" key="7">
    <source>
        <dbReference type="PROSITE" id="PS51900"/>
    </source>
</evidence>
<comment type="caution">
    <text evidence="8">The sequence shown here is derived from an EMBL/GenBank/DDBJ whole genome shotgun (WGS) entry which is preliminary data.</text>
</comment>
<dbReference type="Pfam" id="PF02899">
    <property type="entry name" value="Phage_int_SAM_1"/>
    <property type="match status" value="1"/>
</dbReference>
<protein>
    <submittedName>
        <fullName evidence="8">Tyrosine-type recombinase/integrase</fullName>
    </submittedName>
</protein>
<dbReference type="PROSITE" id="PS51900">
    <property type="entry name" value="CB"/>
    <property type="match status" value="1"/>
</dbReference>
<dbReference type="SUPFAM" id="SSF56349">
    <property type="entry name" value="DNA breaking-rejoining enzymes"/>
    <property type="match status" value="1"/>
</dbReference>
<evidence type="ECO:0000256" key="4">
    <source>
        <dbReference type="ARBA" id="ARBA00023172"/>
    </source>
</evidence>
<dbReference type="EMBL" id="JBIRUQ010000013">
    <property type="protein sequence ID" value="MFI1465160.1"/>
    <property type="molecule type" value="Genomic_DNA"/>
</dbReference>
<feature type="domain" description="Core-binding (CB)" evidence="7">
    <location>
        <begin position="6"/>
        <end position="103"/>
    </location>
</feature>
<dbReference type="PANTHER" id="PTHR30349:SF41">
    <property type="entry name" value="INTEGRASE_RECOMBINASE PROTEIN MJ0367-RELATED"/>
    <property type="match status" value="1"/>
</dbReference>
<dbReference type="InterPro" id="IPR013762">
    <property type="entry name" value="Integrase-like_cat_sf"/>
</dbReference>
<evidence type="ECO:0000256" key="2">
    <source>
        <dbReference type="ARBA" id="ARBA00022908"/>
    </source>
</evidence>
<dbReference type="InterPro" id="IPR044068">
    <property type="entry name" value="CB"/>
</dbReference>
<dbReference type="InterPro" id="IPR011010">
    <property type="entry name" value="DNA_brk_join_enz"/>
</dbReference>
<comment type="similarity">
    <text evidence="1">Belongs to the 'phage' integrase family.</text>
</comment>
<dbReference type="Gene3D" id="1.10.443.10">
    <property type="entry name" value="Intergrase catalytic core"/>
    <property type="match status" value="1"/>
</dbReference>
<keyword evidence="3 5" id="KW-0238">DNA-binding</keyword>
<dbReference type="Proteomes" id="UP001611263">
    <property type="component" value="Unassembled WGS sequence"/>
</dbReference>
<name>A0ABW7TWF3_9NOCA</name>
<feature type="domain" description="Tyr recombinase" evidence="6">
    <location>
        <begin position="149"/>
        <end position="361"/>
    </location>
</feature>
<proteinExistence type="inferred from homology"/>
<dbReference type="InterPro" id="IPR050090">
    <property type="entry name" value="Tyrosine_recombinase_XerCD"/>
</dbReference>
<organism evidence="8 9">
    <name type="scientific">Nocardia carnea</name>
    <dbReference type="NCBI Taxonomy" id="37328"/>
    <lineage>
        <taxon>Bacteria</taxon>
        <taxon>Bacillati</taxon>
        <taxon>Actinomycetota</taxon>
        <taxon>Actinomycetes</taxon>
        <taxon>Mycobacteriales</taxon>
        <taxon>Nocardiaceae</taxon>
        <taxon>Nocardia</taxon>
    </lineage>
</organism>
<evidence type="ECO:0000256" key="3">
    <source>
        <dbReference type="ARBA" id="ARBA00023125"/>
    </source>
</evidence>
<evidence type="ECO:0000256" key="1">
    <source>
        <dbReference type="ARBA" id="ARBA00008857"/>
    </source>
</evidence>
<accession>A0ABW7TWF3</accession>
<keyword evidence="4" id="KW-0233">DNA recombination</keyword>
<dbReference type="PROSITE" id="PS51898">
    <property type="entry name" value="TYR_RECOMBINASE"/>
    <property type="match status" value="1"/>
</dbReference>
<sequence length="372" mass="42413">MLDANYLVVAPVEQFLEHLRSTQYSPNTVKAYAKGLQLWWTFLEHRAQPWDRVGVTEVGAFVGQMRRRSVGSEPAVLVDTDHLADSTVAQRARAVMSFYRYQTQRGAVLGGDLVERVKAAPGRYLPLLEHVERRSGRRRSKVRVRARRQIVPVLLPSQMTALREAEARWDRRLGGWVGELRYRLLWTLLEETGIRLGEALGLQHRDWKTGTGDTALVEVVERDDHPHGQRAKSGFRRIHVGAGLDRLYGDWVWALCEAGADVELEDWDRAYIFCNLHRGRQFAPLRPESVYKHLASMKRRVPGLPAAVTPHWFRHSHATALLLAGVPEHVVSRRLGHADIQTTLNLYGHVTEDAELRTCADWQAVIDAWSVR</sequence>
<evidence type="ECO:0000313" key="8">
    <source>
        <dbReference type="EMBL" id="MFI1465160.1"/>
    </source>
</evidence>
<dbReference type="Pfam" id="PF00589">
    <property type="entry name" value="Phage_integrase"/>
    <property type="match status" value="1"/>
</dbReference>
<keyword evidence="9" id="KW-1185">Reference proteome</keyword>
<gene>
    <name evidence="8" type="ORF">ACH4WX_30990</name>
</gene>
<reference evidence="8 9" key="1">
    <citation type="submission" date="2024-10" db="EMBL/GenBank/DDBJ databases">
        <title>The Natural Products Discovery Center: Release of the First 8490 Sequenced Strains for Exploring Actinobacteria Biosynthetic Diversity.</title>
        <authorList>
            <person name="Kalkreuter E."/>
            <person name="Kautsar S.A."/>
            <person name="Yang D."/>
            <person name="Bader C.D."/>
            <person name="Teijaro C.N."/>
            <person name="Fluegel L."/>
            <person name="Davis C.M."/>
            <person name="Simpson J.R."/>
            <person name="Lauterbach L."/>
            <person name="Steele A.D."/>
            <person name="Gui C."/>
            <person name="Meng S."/>
            <person name="Li G."/>
            <person name="Viehrig K."/>
            <person name="Ye F."/>
            <person name="Su P."/>
            <person name="Kiefer A.F."/>
            <person name="Nichols A."/>
            <person name="Cepeda A.J."/>
            <person name="Yan W."/>
            <person name="Fan B."/>
            <person name="Jiang Y."/>
            <person name="Adhikari A."/>
            <person name="Zheng C.-J."/>
            <person name="Schuster L."/>
            <person name="Cowan T.M."/>
            <person name="Smanski M.J."/>
            <person name="Chevrette M.G."/>
            <person name="De Carvalho L.P.S."/>
            <person name="Shen B."/>
        </authorList>
    </citation>
    <scope>NUCLEOTIDE SEQUENCE [LARGE SCALE GENOMIC DNA]</scope>
    <source>
        <strain evidence="8 9">NPDC020568</strain>
    </source>
</reference>
<evidence type="ECO:0000313" key="9">
    <source>
        <dbReference type="Proteomes" id="UP001611263"/>
    </source>
</evidence>